<accession>A0A0B2VLY9</accession>
<dbReference type="OrthoDB" id="5867217at2759"/>
<dbReference type="SMART" id="SM00473">
    <property type="entry name" value="PAN_AP"/>
    <property type="match status" value="2"/>
</dbReference>
<dbReference type="PANTHER" id="PTHR47327:SF4">
    <property type="entry name" value="APPLE DOMAIN-CONTAINING PROTEIN-RELATED"/>
    <property type="match status" value="1"/>
</dbReference>
<dbReference type="PROSITE" id="PS50092">
    <property type="entry name" value="TSP1"/>
    <property type="match status" value="1"/>
</dbReference>
<feature type="domain" description="Apple" evidence="3">
    <location>
        <begin position="144"/>
        <end position="225"/>
    </location>
</feature>
<keyword evidence="2" id="KW-0732">Signal</keyword>
<comment type="caution">
    <text evidence="4">The sequence shown here is derived from an EMBL/GenBank/DDBJ whole genome shotgun (WGS) entry which is preliminary data.</text>
</comment>
<feature type="compositionally biased region" description="Basic and acidic residues" evidence="1">
    <location>
        <begin position="340"/>
        <end position="375"/>
    </location>
</feature>
<dbReference type="Pfam" id="PF00024">
    <property type="entry name" value="PAN_1"/>
    <property type="match status" value="2"/>
</dbReference>
<feature type="region of interest" description="Disordered" evidence="1">
    <location>
        <begin position="294"/>
        <end position="514"/>
    </location>
</feature>
<dbReference type="PROSITE" id="PS50948">
    <property type="entry name" value="PAN"/>
    <property type="match status" value="2"/>
</dbReference>
<dbReference type="STRING" id="6265.A0A0B2VLY9"/>
<dbReference type="AlphaFoldDB" id="A0A0B2VLY9"/>
<evidence type="ECO:0000313" key="5">
    <source>
        <dbReference type="Proteomes" id="UP000031036"/>
    </source>
</evidence>
<feature type="signal peptide" evidence="2">
    <location>
        <begin position="1"/>
        <end position="25"/>
    </location>
</feature>
<evidence type="ECO:0000256" key="2">
    <source>
        <dbReference type="SAM" id="SignalP"/>
    </source>
</evidence>
<sequence>MVPFIVNRLLLLIFSSALFVGNTTAREDDNSSESTYTKTSLSNGAICVNRVSAFFVSDNARLVSTNSFTYEDVSEDDCLKMCSENRDNKGRSILCASFTYDHAIFTCSISRSKSTPDGELDTESATGKRYFEKFCIDEDLPVECADTQFLRADQSVIIGYAKNVSIVESLEECAAQCLKERFPCKSAMYFYEEGECITNTESALSKPSSFAREESDKVIYFQNGCNIVLEKQKLFDTATDTESSAESSDAAMQATTEIVETTAVVADRVILSEAEHRNAEEAVEEVEKRLDLAEVEKSEDKQGHEEVEKVQGSKEKTNVKISAKEKSKGVKITGRKKTGKEREMNRKEKAEDEEEKIGKEKTREVEVSGREKEVFATESTTETSEITMAQESVKDSQEEETGSKNKLKSKKTVLKSGIRNGKKDRKKEEKQEKTEDSDSKKAKKSSARGGCGDEDGQHFAENVQENEITKKFSNHPRTLVRNDDKRKKNSHKKLTNNTLRRRSHASKMAHKKSMKIVQVDPATILAEQQRGELDMNEITFERKAKARGVKSSKKLNIKTIANTDEEASGYFSLWSEWTPCLSSGERKVRRRKCLDLRKCVGALMEVDKCPEDVSMEHDSLSQVRAIVSAGPMGPEMSIPIRNSHAAKQALPPSIMPSHLPAKKKTFPHSTAIHNVFEDIWSPWLGVCQEFASGQPCKNHEVIGFESRECIAKDPAKCVGPFFRYCTLPC</sequence>
<evidence type="ECO:0000256" key="1">
    <source>
        <dbReference type="SAM" id="MobiDB-lite"/>
    </source>
</evidence>
<dbReference type="InterPro" id="IPR052774">
    <property type="entry name" value="Celegans_DevNeuronal_Protein"/>
</dbReference>
<keyword evidence="5" id="KW-1185">Reference proteome</keyword>
<dbReference type="CDD" id="cd01099">
    <property type="entry name" value="PAN_AP_HGF"/>
    <property type="match status" value="1"/>
</dbReference>
<gene>
    <name evidence="4" type="primary">F52C9.5</name>
    <name evidence="4" type="ORF">Tcan_07484</name>
</gene>
<organism evidence="4 5">
    <name type="scientific">Toxocara canis</name>
    <name type="common">Canine roundworm</name>
    <dbReference type="NCBI Taxonomy" id="6265"/>
    <lineage>
        <taxon>Eukaryota</taxon>
        <taxon>Metazoa</taxon>
        <taxon>Ecdysozoa</taxon>
        <taxon>Nematoda</taxon>
        <taxon>Chromadorea</taxon>
        <taxon>Rhabditida</taxon>
        <taxon>Spirurina</taxon>
        <taxon>Ascaridomorpha</taxon>
        <taxon>Ascaridoidea</taxon>
        <taxon>Toxocaridae</taxon>
        <taxon>Toxocara</taxon>
    </lineage>
</organism>
<dbReference type="InterPro" id="IPR003609">
    <property type="entry name" value="Pan_app"/>
</dbReference>
<name>A0A0B2VLY9_TOXCA</name>
<dbReference type="PANTHER" id="PTHR47327">
    <property type="entry name" value="FI18240P1-RELATED"/>
    <property type="match status" value="1"/>
</dbReference>
<dbReference type="GO" id="GO:0009653">
    <property type="term" value="P:anatomical structure morphogenesis"/>
    <property type="evidence" value="ECO:0007669"/>
    <property type="project" value="TreeGrafter"/>
</dbReference>
<evidence type="ECO:0000313" key="4">
    <source>
        <dbReference type="EMBL" id="KHN82452.1"/>
    </source>
</evidence>
<dbReference type="EMBL" id="JPKZ01001354">
    <property type="protein sequence ID" value="KHN82452.1"/>
    <property type="molecule type" value="Genomic_DNA"/>
</dbReference>
<feature type="compositionally biased region" description="Basic residues" evidence="1">
    <location>
        <begin position="487"/>
        <end position="514"/>
    </location>
</feature>
<evidence type="ECO:0000259" key="3">
    <source>
        <dbReference type="PROSITE" id="PS50948"/>
    </source>
</evidence>
<proteinExistence type="predicted"/>
<feature type="domain" description="Apple" evidence="3">
    <location>
        <begin position="47"/>
        <end position="135"/>
    </location>
</feature>
<dbReference type="SUPFAM" id="SSF57414">
    <property type="entry name" value="Hairpin loop containing domain-like"/>
    <property type="match status" value="2"/>
</dbReference>
<reference evidence="4 5" key="1">
    <citation type="submission" date="2014-11" db="EMBL/GenBank/DDBJ databases">
        <title>Genetic blueprint of the zoonotic pathogen Toxocara canis.</title>
        <authorList>
            <person name="Zhu X.-Q."/>
            <person name="Korhonen P.K."/>
            <person name="Cai H."/>
            <person name="Young N.D."/>
            <person name="Nejsum P."/>
            <person name="von Samson-Himmelstjerna G."/>
            <person name="Boag P.R."/>
            <person name="Tan P."/>
            <person name="Li Q."/>
            <person name="Min J."/>
            <person name="Yang Y."/>
            <person name="Wang X."/>
            <person name="Fang X."/>
            <person name="Hall R.S."/>
            <person name="Hofmann A."/>
            <person name="Sternberg P.W."/>
            <person name="Jex A.R."/>
            <person name="Gasser R.B."/>
        </authorList>
    </citation>
    <scope>NUCLEOTIDE SEQUENCE [LARGE SCALE GENOMIC DNA]</scope>
    <source>
        <strain evidence="4">PN_DK_2014</strain>
    </source>
</reference>
<dbReference type="InterPro" id="IPR000884">
    <property type="entry name" value="TSP1_rpt"/>
</dbReference>
<feature type="compositionally biased region" description="Low complexity" evidence="1">
    <location>
        <begin position="377"/>
        <end position="387"/>
    </location>
</feature>
<protein>
    <submittedName>
        <fullName evidence="4">Uncharacterized protein F52C9.5</fullName>
    </submittedName>
</protein>
<dbReference type="OMA" id="KVIYFQN"/>
<dbReference type="Gene3D" id="3.50.4.10">
    <property type="entry name" value="Hepatocyte Growth Factor"/>
    <property type="match status" value="2"/>
</dbReference>
<feature type="compositionally biased region" description="Basic and acidic residues" evidence="1">
    <location>
        <begin position="426"/>
        <end position="440"/>
    </location>
</feature>
<feature type="compositionally biased region" description="Basic and acidic residues" evidence="1">
    <location>
        <begin position="294"/>
        <end position="328"/>
    </location>
</feature>
<feature type="chain" id="PRO_5002095507" evidence="2">
    <location>
        <begin position="26"/>
        <end position="729"/>
    </location>
</feature>
<dbReference type="Proteomes" id="UP000031036">
    <property type="component" value="Unassembled WGS sequence"/>
</dbReference>